<dbReference type="GO" id="GO:0004843">
    <property type="term" value="F:cysteine-type deubiquitinase activity"/>
    <property type="evidence" value="ECO:0007669"/>
    <property type="project" value="TreeGrafter"/>
</dbReference>
<dbReference type="PANTHER" id="PTHR12419:SF11">
    <property type="entry name" value="OTU DOMAIN-CONTAINING PROTEIN DDB_G0284757"/>
    <property type="match status" value="1"/>
</dbReference>
<keyword evidence="3" id="KW-1185">Reference proteome</keyword>
<dbReference type="InterPro" id="IPR003323">
    <property type="entry name" value="OTU_dom"/>
</dbReference>
<dbReference type="Pfam" id="PF02338">
    <property type="entry name" value="OTU"/>
    <property type="match status" value="1"/>
</dbReference>
<reference evidence="2" key="2">
    <citation type="journal article" date="2023" name="Science">
        <title>Genomic signatures of disease resistance in endangered staghorn corals.</title>
        <authorList>
            <person name="Vollmer S.V."/>
            <person name="Selwyn J.D."/>
            <person name="Despard B.A."/>
            <person name="Roesel C.L."/>
        </authorList>
    </citation>
    <scope>NUCLEOTIDE SEQUENCE</scope>
    <source>
        <strain evidence="2">K2</strain>
    </source>
</reference>
<dbReference type="Proteomes" id="UP001249851">
    <property type="component" value="Unassembled WGS sequence"/>
</dbReference>
<name>A0AAD9PW29_ACRCE</name>
<sequence>MDFSLLYNPPGDGNCRFSALCFWLHRLGIHRSPETVREEIVKYLTKNPNDSVGMPLELIAATPWAEYLHSMVKNGTYGDQITLQAAADLYNIEIVVVSTLDLTRQR</sequence>
<feature type="domain" description="OTU" evidence="1">
    <location>
        <begin position="4"/>
        <end position="106"/>
    </location>
</feature>
<gene>
    <name evidence="2" type="ORF">P5673_029318</name>
</gene>
<dbReference type="EMBL" id="JARQWQ010000115">
    <property type="protein sequence ID" value="KAK2550125.1"/>
    <property type="molecule type" value="Genomic_DNA"/>
</dbReference>
<evidence type="ECO:0000313" key="3">
    <source>
        <dbReference type="Proteomes" id="UP001249851"/>
    </source>
</evidence>
<protein>
    <submittedName>
        <fullName evidence="2">OVARIAN TUMOR DOMAIN-containing deubiquitinating enzyme 10</fullName>
    </submittedName>
</protein>
<evidence type="ECO:0000313" key="2">
    <source>
        <dbReference type="EMBL" id="KAK2550125.1"/>
    </source>
</evidence>
<dbReference type="SUPFAM" id="SSF54001">
    <property type="entry name" value="Cysteine proteinases"/>
    <property type="match status" value="1"/>
</dbReference>
<dbReference type="PROSITE" id="PS50802">
    <property type="entry name" value="OTU"/>
    <property type="match status" value="1"/>
</dbReference>
<dbReference type="AlphaFoldDB" id="A0AAD9PW29"/>
<dbReference type="GO" id="GO:0016579">
    <property type="term" value="P:protein deubiquitination"/>
    <property type="evidence" value="ECO:0007669"/>
    <property type="project" value="TreeGrafter"/>
</dbReference>
<organism evidence="2 3">
    <name type="scientific">Acropora cervicornis</name>
    <name type="common">Staghorn coral</name>
    <dbReference type="NCBI Taxonomy" id="6130"/>
    <lineage>
        <taxon>Eukaryota</taxon>
        <taxon>Metazoa</taxon>
        <taxon>Cnidaria</taxon>
        <taxon>Anthozoa</taxon>
        <taxon>Hexacorallia</taxon>
        <taxon>Scleractinia</taxon>
        <taxon>Astrocoeniina</taxon>
        <taxon>Acroporidae</taxon>
        <taxon>Acropora</taxon>
    </lineage>
</organism>
<accession>A0AAD9PW29</accession>
<evidence type="ECO:0000259" key="1">
    <source>
        <dbReference type="PROSITE" id="PS50802"/>
    </source>
</evidence>
<dbReference type="CDD" id="cd22758">
    <property type="entry name" value="OTU_232R-like"/>
    <property type="match status" value="1"/>
</dbReference>
<dbReference type="Gene3D" id="3.90.70.80">
    <property type="match status" value="1"/>
</dbReference>
<reference evidence="2" key="1">
    <citation type="journal article" date="2023" name="G3 (Bethesda)">
        <title>Whole genome assembly and annotation of the endangered Caribbean coral Acropora cervicornis.</title>
        <authorList>
            <person name="Selwyn J.D."/>
            <person name="Vollmer S.V."/>
        </authorList>
    </citation>
    <scope>NUCLEOTIDE SEQUENCE</scope>
    <source>
        <strain evidence="2">K2</strain>
    </source>
</reference>
<dbReference type="PANTHER" id="PTHR12419">
    <property type="entry name" value="OTU DOMAIN CONTAINING PROTEIN"/>
    <property type="match status" value="1"/>
</dbReference>
<proteinExistence type="predicted"/>
<dbReference type="InterPro" id="IPR050704">
    <property type="entry name" value="Peptidase_C85-like"/>
</dbReference>
<dbReference type="InterPro" id="IPR038765">
    <property type="entry name" value="Papain-like_cys_pep_sf"/>
</dbReference>
<comment type="caution">
    <text evidence="2">The sequence shown here is derived from an EMBL/GenBank/DDBJ whole genome shotgun (WGS) entry which is preliminary data.</text>
</comment>